<reference evidence="5 6" key="1">
    <citation type="submission" date="2023-01" db="EMBL/GenBank/DDBJ databases">
        <authorList>
            <person name="Whitehead M."/>
        </authorList>
    </citation>
    <scope>NUCLEOTIDE SEQUENCE [LARGE SCALE GENOMIC DNA]</scope>
</reference>
<dbReference type="PROSITE" id="PS50954">
    <property type="entry name" value="LEM"/>
    <property type="match status" value="1"/>
</dbReference>
<feature type="domain" description="GIY-YIG" evidence="3">
    <location>
        <begin position="521"/>
        <end position="638"/>
    </location>
</feature>
<feature type="region of interest" description="Disordered" evidence="2">
    <location>
        <begin position="171"/>
        <end position="191"/>
    </location>
</feature>
<evidence type="ECO:0000256" key="2">
    <source>
        <dbReference type="SAM" id="MobiDB-lite"/>
    </source>
</evidence>
<dbReference type="InterPro" id="IPR003887">
    <property type="entry name" value="LEM_dom"/>
</dbReference>
<evidence type="ECO:0000313" key="6">
    <source>
        <dbReference type="Proteomes" id="UP001160148"/>
    </source>
</evidence>
<dbReference type="InterPro" id="IPR036770">
    <property type="entry name" value="Ankyrin_rpt-contain_sf"/>
</dbReference>
<evidence type="ECO:0000256" key="1">
    <source>
        <dbReference type="PROSITE-ProRule" id="PRU00023"/>
    </source>
</evidence>
<organism evidence="5 6">
    <name type="scientific">Macrosiphum euphorbiae</name>
    <name type="common">potato aphid</name>
    <dbReference type="NCBI Taxonomy" id="13131"/>
    <lineage>
        <taxon>Eukaryota</taxon>
        <taxon>Metazoa</taxon>
        <taxon>Ecdysozoa</taxon>
        <taxon>Arthropoda</taxon>
        <taxon>Hexapoda</taxon>
        <taxon>Insecta</taxon>
        <taxon>Pterygota</taxon>
        <taxon>Neoptera</taxon>
        <taxon>Paraneoptera</taxon>
        <taxon>Hemiptera</taxon>
        <taxon>Sternorrhyncha</taxon>
        <taxon>Aphidomorpha</taxon>
        <taxon>Aphidoidea</taxon>
        <taxon>Aphididae</taxon>
        <taxon>Macrosiphini</taxon>
        <taxon>Macrosiphum</taxon>
    </lineage>
</organism>
<dbReference type="Gene3D" id="1.10.720.40">
    <property type="match status" value="1"/>
</dbReference>
<dbReference type="PROSITE" id="PS50164">
    <property type="entry name" value="GIY_YIG"/>
    <property type="match status" value="1"/>
</dbReference>
<dbReference type="Pfam" id="PF03020">
    <property type="entry name" value="LEM"/>
    <property type="match status" value="1"/>
</dbReference>
<dbReference type="SUPFAM" id="SSF63451">
    <property type="entry name" value="LEM domain"/>
    <property type="match status" value="1"/>
</dbReference>
<feature type="compositionally biased region" description="Polar residues" evidence="2">
    <location>
        <begin position="175"/>
        <end position="187"/>
    </location>
</feature>
<dbReference type="InterPro" id="IPR000305">
    <property type="entry name" value="GIY-YIG_endonuc"/>
</dbReference>
<dbReference type="Gene3D" id="1.25.40.20">
    <property type="entry name" value="Ankyrin repeat-containing domain"/>
    <property type="match status" value="1"/>
</dbReference>
<evidence type="ECO:0008006" key="7">
    <source>
        <dbReference type="Google" id="ProtNLM"/>
    </source>
</evidence>
<keyword evidence="1" id="KW-0040">ANK repeat</keyword>
<dbReference type="Pfam" id="PF22945">
    <property type="entry name" value="LEM-3_GIY-YIG"/>
    <property type="match status" value="1"/>
</dbReference>
<evidence type="ECO:0000313" key="5">
    <source>
        <dbReference type="EMBL" id="CAI6355631.1"/>
    </source>
</evidence>
<dbReference type="GO" id="GO:0005654">
    <property type="term" value="C:nucleoplasm"/>
    <property type="evidence" value="ECO:0007669"/>
    <property type="project" value="TreeGrafter"/>
</dbReference>
<comment type="caution">
    <text evidence="5">The sequence shown here is derived from an EMBL/GenBank/DDBJ whole genome shotgun (WGS) entry which is preliminary data.</text>
</comment>
<gene>
    <name evidence="5" type="ORF">MEUPH1_LOCUS11462</name>
</gene>
<accession>A0AAV0WJC1</accession>
<dbReference type="CDD" id="cd10454">
    <property type="entry name" value="GIY-YIG_COG3680_Meta"/>
    <property type="match status" value="1"/>
</dbReference>
<evidence type="ECO:0000259" key="3">
    <source>
        <dbReference type="PROSITE" id="PS50164"/>
    </source>
</evidence>
<evidence type="ECO:0000259" key="4">
    <source>
        <dbReference type="PROSITE" id="PS50954"/>
    </source>
</evidence>
<dbReference type="SUPFAM" id="SSF48403">
    <property type="entry name" value="Ankyrin repeat"/>
    <property type="match status" value="1"/>
</dbReference>
<proteinExistence type="predicted"/>
<dbReference type="Pfam" id="PF12796">
    <property type="entry name" value="Ank_2"/>
    <property type="match status" value="1"/>
</dbReference>
<keyword evidence="6" id="KW-1185">Reference proteome</keyword>
<feature type="domain" description="LEM" evidence="4">
    <location>
        <begin position="424"/>
        <end position="468"/>
    </location>
</feature>
<dbReference type="GO" id="GO:0004520">
    <property type="term" value="F:DNA endonuclease activity"/>
    <property type="evidence" value="ECO:0007669"/>
    <property type="project" value="TreeGrafter"/>
</dbReference>
<dbReference type="GO" id="GO:0000712">
    <property type="term" value="P:resolution of meiotic recombination intermediates"/>
    <property type="evidence" value="ECO:0007669"/>
    <property type="project" value="TreeGrafter"/>
</dbReference>
<name>A0AAV0WJC1_9HEMI</name>
<dbReference type="AlphaFoldDB" id="A0AAV0WJC1"/>
<feature type="repeat" description="ANK" evidence="1">
    <location>
        <begin position="49"/>
        <end position="85"/>
    </location>
</feature>
<dbReference type="GO" id="GO:0005737">
    <property type="term" value="C:cytoplasm"/>
    <property type="evidence" value="ECO:0007669"/>
    <property type="project" value="TreeGrafter"/>
</dbReference>
<dbReference type="PROSITE" id="PS50088">
    <property type="entry name" value="ANK_REPEAT"/>
    <property type="match status" value="1"/>
</dbReference>
<dbReference type="SMART" id="SM00248">
    <property type="entry name" value="ANK"/>
    <property type="match status" value="3"/>
</dbReference>
<dbReference type="EMBL" id="CARXXK010000002">
    <property type="protein sequence ID" value="CAI6355631.1"/>
    <property type="molecule type" value="Genomic_DNA"/>
</dbReference>
<dbReference type="PANTHER" id="PTHR46427:SF1">
    <property type="entry name" value="ANKYRIN REPEAT AND LEM DOMAIN-CONTAINING PROTEIN 1"/>
    <property type="match status" value="1"/>
</dbReference>
<dbReference type="InterPro" id="IPR034998">
    <property type="entry name" value="ANKLE1"/>
</dbReference>
<sequence length="684" mass="77199">MTNVIMNDEWRTLYLARALYDAVEDCNIQQVNTLLSQNKANPNVLIPEEGMTAFHLAAGHENLAFGKVATSLILHNGGDPNVRCEGNRTVLHIAVAWNRSQVVGILLKSPYIIPNPYIKDEDNLNVFNYAVKFSAWESLATLQSYMKRSNYTSNLKKQVSNAMQSKYIKEKYQNSKKSQNTETSVGAESTIDKSDRLHTSSGYLNSGESLNSISKSITFDSVSQKNNNIDECIILSSTAYSYGDVLNKNVSSDYKLPINDIPSKLYYDGSILSSIKCLTDEFESIENISFPSNNLITDSELFDLDEIELRTRNIFSEIENIALSDIDSDSDSNSDLMSDISGLSSCLSSDDFFTCRDTNSEQQILNGDTYKTDTQLEDITKSVSMTSIYDSMRNSISRTSAALNNLEVSNIITSLDESSSSSLIEVSKDYDTDYVRQSLREFGHPPGPLVPSTKQVYVRQLNRLLHRQTELKDEDKHINNSSGSYSLQLAKVLIDDKYNSWKKTIKSWSSLEETIVCAESGSSFTYLLLDPRITNNLPARADEMNNPIEIWQTFIKSIFYIGKGTKSRPNDHMNEAFQSWVANGNKDKSRKTEYILSLWKEKLGVVCVQAFHHLVIKEAHIREAAMIDAIGLDKLTNEKRGTYYNNTIRWLNSDRCKLGCHLLYRAMLVFLADGERQLRPVDLT</sequence>
<dbReference type="CDD" id="cd12934">
    <property type="entry name" value="LEM"/>
    <property type="match status" value="1"/>
</dbReference>
<dbReference type="InterPro" id="IPR002110">
    <property type="entry name" value="Ankyrin_rpt"/>
</dbReference>
<dbReference type="PANTHER" id="PTHR46427">
    <property type="entry name" value="ANKYRIN REPEAT AND LEM DOMAIN-CONTAINING PROTEIN 1"/>
    <property type="match status" value="1"/>
</dbReference>
<dbReference type="InterPro" id="IPR011015">
    <property type="entry name" value="LEM/LEM-like_dom_sf"/>
</dbReference>
<dbReference type="Proteomes" id="UP001160148">
    <property type="component" value="Unassembled WGS sequence"/>
</dbReference>
<dbReference type="GO" id="GO:0000724">
    <property type="term" value="P:double-strand break repair via homologous recombination"/>
    <property type="evidence" value="ECO:0007669"/>
    <property type="project" value="TreeGrafter"/>
</dbReference>
<protein>
    <recommendedName>
        <fullName evidence="7">Ankyrin repeat and LEM domain-containing protein 1</fullName>
    </recommendedName>
</protein>